<evidence type="ECO:0000256" key="1">
    <source>
        <dbReference type="ARBA" id="ARBA00004604"/>
    </source>
</evidence>
<protein>
    <submittedName>
        <fullName evidence="8">Putative U3 small nucleolar RNA-associated protein</fullName>
    </submittedName>
</protein>
<keyword evidence="6" id="KW-0687">Ribonucleoprotein</keyword>
<proteinExistence type="inferred from homology"/>
<dbReference type="SMART" id="SM01036">
    <property type="entry name" value="BP28CT"/>
    <property type="match status" value="1"/>
</dbReference>
<evidence type="ECO:0000256" key="4">
    <source>
        <dbReference type="ARBA" id="ARBA00022552"/>
    </source>
</evidence>
<keyword evidence="4" id="KW-0698">rRNA processing</keyword>
<dbReference type="InterPro" id="IPR012954">
    <property type="entry name" value="BP28_C_dom"/>
</dbReference>
<dbReference type="GO" id="GO:0030686">
    <property type="term" value="C:90S preribosome"/>
    <property type="evidence" value="ECO:0007669"/>
    <property type="project" value="TreeGrafter"/>
</dbReference>
<evidence type="ECO:0000256" key="6">
    <source>
        <dbReference type="ARBA" id="ARBA00023274"/>
    </source>
</evidence>
<dbReference type="STRING" id="1764295.A0A5B8MZV2"/>
<dbReference type="GO" id="GO:0032040">
    <property type="term" value="C:small-subunit processome"/>
    <property type="evidence" value="ECO:0007669"/>
    <property type="project" value="TreeGrafter"/>
</dbReference>
<evidence type="ECO:0000259" key="7">
    <source>
        <dbReference type="SMART" id="SM01036"/>
    </source>
</evidence>
<dbReference type="GO" id="GO:0000462">
    <property type="term" value="P:maturation of SSU-rRNA from tricistronic rRNA transcript (SSU-rRNA, 5.8S rRNA, LSU-rRNA)"/>
    <property type="evidence" value="ECO:0007669"/>
    <property type="project" value="TreeGrafter"/>
</dbReference>
<dbReference type="InterPro" id="IPR040191">
    <property type="entry name" value="UTP10"/>
</dbReference>
<evidence type="ECO:0000313" key="8">
    <source>
        <dbReference type="EMBL" id="QDZ25205.1"/>
    </source>
</evidence>
<dbReference type="SUPFAM" id="SSF48371">
    <property type="entry name" value="ARM repeat"/>
    <property type="match status" value="3"/>
</dbReference>
<keyword evidence="9" id="KW-1185">Reference proteome</keyword>
<dbReference type="InterPro" id="IPR011989">
    <property type="entry name" value="ARM-like"/>
</dbReference>
<dbReference type="OrthoDB" id="568481at2759"/>
<comment type="similarity">
    <text evidence="2">Belongs to the HEATR1/UTP10 family.</text>
</comment>
<dbReference type="PANTHER" id="PTHR13457:SF1">
    <property type="entry name" value="HEAT REPEAT-CONTAINING PROTEIN 1"/>
    <property type="match status" value="1"/>
</dbReference>
<feature type="domain" description="BP28 C-terminal" evidence="7">
    <location>
        <begin position="1808"/>
        <end position="1970"/>
    </location>
</feature>
<dbReference type="InterPro" id="IPR016024">
    <property type="entry name" value="ARM-type_fold"/>
</dbReference>
<accession>A0A5B8MZV2</accession>
<evidence type="ECO:0000256" key="3">
    <source>
        <dbReference type="ARBA" id="ARBA00022517"/>
    </source>
</evidence>
<evidence type="ECO:0000313" key="9">
    <source>
        <dbReference type="Proteomes" id="UP000316726"/>
    </source>
</evidence>
<dbReference type="Pfam" id="PF12397">
    <property type="entry name" value="U3snoRNP10"/>
    <property type="match status" value="1"/>
</dbReference>
<evidence type="ECO:0000256" key="2">
    <source>
        <dbReference type="ARBA" id="ARBA00010559"/>
    </source>
</evidence>
<evidence type="ECO:0000256" key="5">
    <source>
        <dbReference type="ARBA" id="ARBA00023242"/>
    </source>
</evidence>
<dbReference type="GO" id="GO:0030515">
    <property type="term" value="F:snoRNA binding"/>
    <property type="evidence" value="ECO:0007669"/>
    <property type="project" value="TreeGrafter"/>
</dbReference>
<dbReference type="Proteomes" id="UP000316726">
    <property type="component" value="Chromosome 16"/>
</dbReference>
<dbReference type="GO" id="GO:0034455">
    <property type="term" value="C:t-UTP complex"/>
    <property type="evidence" value="ECO:0007669"/>
    <property type="project" value="TreeGrafter"/>
</dbReference>
<reference evidence="8 9" key="1">
    <citation type="submission" date="2018-07" db="EMBL/GenBank/DDBJ databases">
        <title>The complete nuclear genome of the prasinophyte Chloropicon primus (CCMP1205).</title>
        <authorList>
            <person name="Pombert J.-F."/>
            <person name="Otis C."/>
            <person name="Turmel M."/>
            <person name="Lemieux C."/>
        </authorList>
    </citation>
    <scope>NUCLEOTIDE SEQUENCE [LARGE SCALE GENOMIC DNA]</scope>
    <source>
        <strain evidence="8 9">CCMP1205</strain>
    </source>
</reference>
<dbReference type="PANTHER" id="PTHR13457">
    <property type="entry name" value="BAP28"/>
    <property type="match status" value="1"/>
</dbReference>
<name>A0A5B8MZV2_9CHLO</name>
<dbReference type="Gene3D" id="1.25.10.10">
    <property type="entry name" value="Leucine-rich Repeat Variant"/>
    <property type="match status" value="1"/>
</dbReference>
<dbReference type="Pfam" id="PF08146">
    <property type="entry name" value="BP28CT"/>
    <property type="match status" value="1"/>
</dbReference>
<gene>
    <name evidence="8" type="ORF">A3770_16p77230</name>
</gene>
<dbReference type="GO" id="GO:0045943">
    <property type="term" value="P:positive regulation of transcription by RNA polymerase I"/>
    <property type="evidence" value="ECO:0007669"/>
    <property type="project" value="TreeGrafter"/>
</dbReference>
<dbReference type="EMBL" id="CP031049">
    <property type="protein sequence ID" value="QDZ25205.1"/>
    <property type="molecule type" value="Genomic_DNA"/>
</dbReference>
<dbReference type="InterPro" id="IPR022125">
    <property type="entry name" value="U3snoRNP10_N"/>
</dbReference>
<keyword evidence="3" id="KW-0690">Ribosome biogenesis</keyword>
<sequence length="2141" mass="238005">MATSLERELAKLGVGGRANDSLLASTSVSLFDGPAAGKPPLSLVKGGTRASVLYEPRQAANIGVETLFERAENGLIELIALNPRAFTKYTKTLFSRKALNADREKLMPEELRDLNENIQRFLKDLSPHLLIPAALECLEYLVRKYRVHAYNVHSVLHCCLPYHRTAVFRKIIGILYVRGTKWSWVEGLQKTDSAFERGLFTKQCIRNQAFLNFVLQTTKDNAQDNHSSSGLTSFLFFLVSEYVDMMTTISEALLVKLLSYCVFPGIQSDSKDSQAASMLLAVQLSRKLPLSASLVSVLIEEICRGCRDNVELQPNALHVLVSLCASQKDVKKVPSKAIKNLVKMENLVENLRRVTEQHPQSFLLWKALWPSLVDFCPQHENYCAVVKKIALEIDFSSHLDFLVKVLLGHAKRVVEGAKEPGCQALLEDHVYFGELMRALDSKYGAKFDTTLNRAITSKELSEIQKDLVDYFGELFTGTLRQPIGDESMTLQAAIDSAQPQVRKNALTKLLELYSKEGQSSISRDFIHGALLRRIHDEDESISHIAFNQEELLQVAPQTLVQEIEVILREFLACQEDSANRKQKYVKAKVAIKFLMKKFCAKHKSEMNSVVSLVFPTLFVSRSNRKLAFDALKVVSRFSGSGLFENVQGKKKALKQFEKRAKGKTGDVDEKAAKNFAINQSTIVSLSEALCKMSMPSVSGLMPLLMRSKDSEHLGLLVLYSALQNKNAKGAKKDYFVSVCWDYVKRNWNNVGKSSLSKADATQWKNGVPPLEHLQVFFEDSNEAHLQLLEKVLFALLDTITITMTDYLDILMSIMQVNPLSKSNAYIELALEKLCKDATSRENILVQVYYTCKQRLGDKDVVRMVRARALRAFGSHLSSTSTELTKRMEEQALAKKRGALKHMNGNGNGVASGSSNIVNIDLDLCVPWLLSALCEANENICKDAISMLELLSGIIKSGALKYSSKLSINLQSLTDFISGSLANSSAGLATGHITLASTLEAFCNQSKSSKQDKDGLVPFLLEASVRYPYKEIAVNLTSSLGNVRPCSQRIEALGKLLRKELDKYVDSSFGFAHDAKINGEDIRLLSNIMKGFRMNGPCSGTEWFDCFVACMHFPSKHDFSWEVRKSAIDSVSDDLFGIFDEDKKAVLIHSLAYLTYKDDSEIVRSVASEKLSTMEKDSAVVEPFLMSLPKSCKALGAQSGGSQKATKRSKKAPQAEVQNRFKWVREVLEDQENLGLSSTILALEVLDLAEFENLNYLSTPLLETLELLLYLHQAVVDKSGNSRIQSSKVFATAAAAAKTFVNKEIDITSQARYGIELGLQALYNIAGGSVSKTVRVSIVGLSLKCMQFMEQASIHENALDILNQVIGDLPKRELESHASNVFAAVMDSLHLHVQWSASNHKFFKSVLGVLKPFLSNKSTMDQTLDEICRKVAEFERSDQEVFFALAQQIWDGDSLLDMLLEKAFEHAKQGAEEFAGIICEGYSGTKCLEALRNLLSNAGEDSLKMKVSFAIEVIASNRLRYSESDRSAKESTLVEVVKQASKTYGAEEGSEETLQQLYFDLLGEFEEICTPEELFGPLASLCDSGDENLLRTTLDLMSHKLSQQQKKLKAEVGTLVFEAVSGSLFKTTSEETKQACLGTLGQSLKHYKGSSVLELVDKLLLVPQAEEATASAIIFFFGASLIALKSRAIPCLPSVAKHVLGSLEEAIKESSLPVIQASLFTLESLVIHHGGMVGPYLSKLFELWKVLMGSESGNNSEAEALSLLLHVSEDVPVRILLPALLETLNLPCLPAVAKPLVDMLNNLLQTMDHSAIQTNHFDVVNYVLGALDGRRMHKMADSEYSSLECSLVDCFVSLVMKLSEASFRPVFLHVLDWSTKGTVNEGDVLDLKMARGISLFHLVIKITEKLRSIFVPYFKHLMETACGWLEERQKNSKRAKKRSKPSSDESVALWTLKLEVVHSLQKCFAYDTVGFTEENTFDEVLPIILDSLNDQPSSAIAAEVDALAESLLGVTASQRQEDEMELDAEEEDLPCYKNLDLMARETAECLNKMAIAGNNDTVWKRFNSKVLMASRTENPRVKLVCIECVSQLAQFLREDYIVLIAETVPFIAELLEDKEHGVQVACKEFVRKLEEISGEDLSQYMA</sequence>
<organism evidence="8 9">
    <name type="scientific">Chloropicon primus</name>
    <dbReference type="NCBI Taxonomy" id="1764295"/>
    <lineage>
        <taxon>Eukaryota</taxon>
        <taxon>Viridiplantae</taxon>
        <taxon>Chlorophyta</taxon>
        <taxon>Chloropicophyceae</taxon>
        <taxon>Chloropicales</taxon>
        <taxon>Chloropicaceae</taxon>
        <taxon>Chloropicon</taxon>
    </lineage>
</organism>
<keyword evidence="5" id="KW-0539">Nucleus</keyword>
<comment type="subcellular location">
    <subcellularLocation>
        <location evidence="1">Nucleus</location>
        <location evidence="1">Nucleolus</location>
    </subcellularLocation>
</comment>